<dbReference type="PANTHER" id="PTHR10829">
    <property type="entry name" value="CORTACTIN AND DREBRIN"/>
    <property type="match status" value="1"/>
</dbReference>
<dbReference type="GO" id="GO:0051015">
    <property type="term" value="F:actin filament binding"/>
    <property type="evidence" value="ECO:0007669"/>
    <property type="project" value="TreeGrafter"/>
</dbReference>
<gene>
    <name evidence="5" type="ORF">GPUH_LOCUS8605</name>
</gene>
<dbReference type="AlphaFoldDB" id="A0A183DIR5"/>
<dbReference type="GO" id="GO:0030864">
    <property type="term" value="C:cortical actin cytoskeleton"/>
    <property type="evidence" value="ECO:0007669"/>
    <property type="project" value="TreeGrafter"/>
</dbReference>
<dbReference type="Gene3D" id="2.30.30.40">
    <property type="entry name" value="SH3 Domains"/>
    <property type="match status" value="1"/>
</dbReference>
<dbReference type="Pfam" id="PF00018">
    <property type="entry name" value="SH3_1"/>
    <property type="match status" value="1"/>
</dbReference>
<evidence type="ECO:0000256" key="2">
    <source>
        <dbReference type="PROSITE-ProRule" id="PRU00192"/>
    </source>
</evidence>
<dbReference type="PANTHER" id="PTHR10829:SF25">
    <property type="entry name" value="DREBRIN-LIKE PROTEIN"/>
    <property type="match status" value="1"/>
</dbReference>
<name>A0A183DIR5_9BILA</name>
<dbReference type="WBParaSite" id="GPUH_0000861601-mRNA-1">
    <property type="protein sequence ID" value="GPUH_0000861601-mRNA-1"/>
    <property type="gene ID" value="GPUH_0000861601"/>
</dbReference>
<feature type="region of interest" description="Disordered" evidence="3">
    <location>
        <begin position="20"/>
        <end position="47"/>
    </location>
</feature>
<dbReference type="PROSITE" id="PS50002">
    <property type="entry name" value="SH3"/>
    <property type="match status" value="1"/>
</dbReference>
<dbReference type="InterPro" id="IPR001452">
    <property type="entry name" value="SH3_domain"/>
</dbReference>
<feature type="compositionally biased region" description="Low complexity" evidence="3">
    <location>
        <begin position="20"/>
        <end position="29"/>
    </location>
</feature>
<dbReference type="GO" id="GO:0005884">
    <property type="term" value="C:actin filament"/>
    <property type="evidence" value="ECO:0007669"/>
    <property type="project" value="TreeGrafter"/>
</dbReference>
<organism evidence="7">
    <name type="scientific">Gongylonema pulchrum</name>
    <dbReference type="NCBI Taxonomy" id="637853"/>
    <lineage>
        <taxon>Eukaryota</taxon>
        <taxon>Metazoa</taxon>
        <taxon>Ecdysozoa</taxon>
        <taxon>Nematoda</taxon>
        <taxon>Chromadorea</taxon>
        <taxon>Rhabditida</taxon>
        <taxon>Spirurina</taxon>
        <taxon>Spiruromorpha</taxon>
        <taxon>Spiruroidea</taxon>
        <taxon>Gongylonematidae</taxon>
        <taxon>Gongylonema</taxon>
    </lineage>
</organism>
<feature type="domain" description="SH3" evidence="4">
    <location>
        <begin position="82"/>
        <end position="119"/>
    </location>
</feature>
<dbReference type="Proteomes" id="UP000271098">
    <property type="component" value="Unassembled WGS sequence"/>
</dbReference>
<reference evidence="5 6" key="2">
    <citation type="submission" date="2018-11" db="EMBL/GenBank/DDBJ databases">
        <authorList>
            <consortium name="Pathogen Informatics"/>
        </authorList>
    </citation>
    <scope>NUCLEOTIDE SEQUENCE [LARGE SCALE GENOMIC DNA]</scope>
</reference>
<feature type="compositionally biased region" description="Pro residues" evidence="3">
    <location>
        <begin position="30"/>
        <end position="43"/>
    </location>
</feature>
<evidence type="ECO:0000313" key="5">
    <source>
        <dbReference type="EMBL" id="VDK63825.1"/>
    </source>
</evidence>
<keyword evidence="1 2" id="KW-0728">SH3 domain</keyword>
<proteinExistence type="predicted"/>
<dbReference type="SUPFAM" id="SSF50044">
    <property type="entry name" value="SH3-domain"/>
    <property type="match status" value="1"/>
</dbReference>
<dbReference type="InterPro" id="IPR036028">
    <property type="entry name" value="SH3-like_dom_sf"/>
</dbReference>
<evidence type="ECO:0000259" key="4">
    <source>
        <dbReference type="PROSITE" id="PS50002"/>
    </source>
</evidence>
<reference evidence="7" key="1">
    <citation type="submission" date="2016-06" db="UniProtKB">
        <authorList>
            <consortium name="WormBaseParasite"/>
        </authorList>
    </citation>
    <scope>IDENTIFICATION</scope>
</reference>
<evidence type="ECO:0000256" key="3">
    <source>
        <dbReference type="SAM" id="MobiDB-lite"/>
    </source>
</evidence>
<evidence type="ECO:0000313" key="6">
    <source>
        <dbReference type="Proteomes" id="UP000271098"/>
    </source>
</evidence>
<dbReference type="OrthoDB" id="5971719at2759"/>
<dbReference type="GO" id="GO:0030427">
    <property type="term" value="C:site of polarized growth"/>
    <property type="evidence" value="ECO:0007669"/>
    <property type="project" value="TreeGrafter"/>
</dbReference>
<accession>A0A183DIR5</accession>
<evidence type="ECO:0000256" key="1">
    <source>
        <dbReference type="ARBA" id="ARBA00022443"/>
    </source>
</evidence>
<protein>
    <submittedName>
        <fullName evidence="7">SH3 domain-containing protein</fullName>
    </submittedName>
</protein>
<keyword evidence="6" id="KW-1185">Reference proteome</keyword>
<dbReference type="EMBL" id="UYRT01025542">
    <property type="protein sequence ID" value="VDK63825.1"/>
    <property type="molecule type" value="Genomic_DNA"/>
</dbReference>
<evidence type="ECO:0000313" key="7">
    <source>
        <dbReference type="WBParaSite" id="GPUH_0000861601-mRNA-1"/>
    </source>
</evidence>
<sequence length="119" mass="12497">MPTAAAAVATGAAREGALAGNRYDVVPGDDVPPPAPTSQPPPMRFSGVHIERYDEPPLEAAQVTTTVPQGDPLSPPTHPLGSTGITAVAIYDYQKQDDDEISFDPDDIITNIDKNVFGV</sequence>
<dbReference type="GO" id="GO:0030833">
    <property type="term" value="P:regulation of actin filament polymerization"/>
    <property type="evidence" value="ECO:0007669"/>
    <property type="project" value="TreeGrafter"/>
</dbReference>